<dbReference type="PANTHER" id="PTHR37038:SF12">
    <property type="entry name" value="TRANSCRIPTIONAL REGULATOR"/>
    <property type="match status" value="1"/>
</dbReference>
<accession>A0A0R1MV01</accession>
<feature type="domain" description="HTH cro/C1-type" evidence="1">
    <location>
        <begin position="25"/>
        <end position="78"/>
    </location>
</feature>
<dbReference type="InterPro" id="IPR001387">
    <property type="entry name" value="Cro/C1-type_HTH"/>
</dbReference>
<name>A0A0R1MV01_9LACO</name>
<dbReference type="InterPro" id="IPR053163">
    <property type="entry name" value="HTH-type_regulator_Rgg"/>
</dbReference>
<dbReference type="PATRIC" id="fig|1423792.3.peg.1580"/>
<dbReference type="Gene3D" id="1.25.40.10">
    <property type="entry name" value="Tetratricopeptide repeat domain"/>
    <property type="match status" value="1"/>
</dbReference>
<dbReference type="CDD" id="cd00093">
    <property type="entry name" value="HTH_XRE"/>
    <property type="match status" value="1"/>
</dbReference>
<dbReference type="Pfam" id="PF01381">
    <property type="entry name" value="HTH_3"/>
    <property type="match status" value="1"/>
</dbReference>
<dbReference type="NCBIfam" id="TIGR01716">
    <property type="entry name" value="RGG_Cterm"/>
    <property type="match status" value="1"/>
</dbReference>
<evidence type="ECO:0000259" key="1">
    <source>
        <dbReference type="PROSITE" id="PS50943"/>
    </source>
</evidence>
<dbReference type="SUPFAM" id="SSF47413">
    <property type="entry name" value="lambda repressor-like DNA-binding domains"/>
    <property type="match status" value="1"/>
</dbReference>
<comment type="caution">
    <text evidence="2">The sequence shown here is derived from an EMBL/GenBank/DDBJ whole genome shotgun (WGS) entry which is preliminary data.</text>
</comment>
<dbReference type="STRING" id="1423792.FD09_GL001562"/>
<dbReference type="PANTHER" id="PTHR37038">
    <property type="entry name" value="TRANSCRIPTIONAL REGULATOR-RELATED"/>
    <property type="match status" value="1"/>
</dbReference>
<dbReference type="EMBL" id="AZEC01000021">
    <property type="protein sequence ID" value="KRL08650.1"/>
    <property type="molecule type" value="Genomic_DNA"/>
</dbReference>
<gene>
    <name evidence="2" type="ORF">FD09_GL001562</name>
</gene>
<dbReference type="SMART" id="SM00530">
    <property type="entry name" value="HTH_XRE"/>
    <property type="match status" value="1"/>
</dbReference>
<dbReference type="InterPro" id="IPR010982">
    <property type="entry name" value="Lambda_DNA-bd_dom_sf"/>
</dbReference>
<organism evidence="2 3">
    <name type="scientific">Schleiferilactobacillus perolens DSM 12744</name>
    <dbReference type="NCBI Taxonomy" id="1423792"/>
    <lineage>
        <taxon>Bacteria</taxon>
        <taxon>Bacillati</taxon>
        <taxon>Bacillota</taxon>
        <taxon>Bacilli</taxon>
        <taxon>Lactobacillales</taxon>
        <taxon>Lactobacillaceae</taxon>
        <taxon>Schleiferilactobacillus</taxon>
    </lineage>
</organism>
<dbReference type="AlphaFoldDB" id="A0A0R1MV01"/>
<dbReference type="Pfam" id="PF21259">
    <property type="entry name" value="Rgg_C"/>
    <property type="match status" value="1"/>
</dbReference>
<proteinExistence type="predicted"/>
<keyword evidence="3" id="KW-1185">Reference proteome</keyword>
<protein>
    <submittedName>
        <fullName evidence="2">HTH family transcriptional regulator rgg</fullName>
    </submittedName>
</protein>
<dbReference type="Proteomes" id="UP000051330">
    <property type="component" value="Unassembled WGS sequence"/>
</dbReference>
<sequence>MDNWFCFQKETRGGHDMPQNFGATFKYLRENRQVSLNALADEVVSKSALSKFENNVTDLSTQRFFHILAKINVDPAEFMTVLNHFTPAHLDRLQGQMQQFAVAGNIPAMEKLIAAEKQTWETTGNQFSQLNDLMCQCMLASVTGQQIAKKISLRPLIDYLFRCETWGYYELLLYGNAISQLSLAMIDQFSKILLTKVAMYNPTSGIYETAIITLINTVDIFLSHGANVKAARTLAILAHQNLYEPMMLERILIKFYRGILQVQSGQPKIGNDMIQGALAALQFADCTRFAKSAESLLTRLDLRQK</sequence>
<dbReference type="PROSITE" id="PS50943">
    <property type="entry name" value="HTH_CROC1"/>
    <property type="match status" value="1"/>
</dbReference>
<evidence type="ECO:0000313" key="2">
    <source>
        <dbReference type="EMBL" id="KRL08650.1"/>
    </source>
</evidence>
<dbReference type="GO" id="GO:0003677">
    <property type="term" value="F:DNA binding"/>
    <property type="evidence" value="ECO:0007669"/>
    <property type="project" value="InterPro"/>
</dbReference>
<dbReference type="InterPro" id="IPR011990">
    <property type="entry name" value="TPR-like_helical_dom_sf"/>
</dbReference>
<dbReference type="InterPro" id="IPR010057">
    <property type="entry name" value="Transcription_activator_Rgg_C"/>
</dbReference>
<evidence type="ECO:0000313" key="3">
    <source>
        <dbReference type="Proteomes" id="UP000051330"/>
    </source>
</evidence>
<reference evidence="2 3" key="1">
    <citation type="journal article" date="2015" name="Genome Announc.">
        <title>Expanding the biotechnology potential of lactobacilli through comparative genomics of 213 strains and associated genera.</title>
        <authorList>
            <person name="Sun Z."/>
            <person name="Harris H.M."/>
            <person name="McCann A."/>
            <person name="Guo C."/>
            <person name="Argimon S."/>
            <person name="Zhang W."/>
            <person name="Yang X."/>
            <person name="Jeffery I.B."/>
            <person name="Cooney J.C."/>
            <person name="Kagawa T.F."/>
            <person name="Liu W."/>
            <person name="Song Y."/>
            <person name="Salvetti E."/>
            <person name="Wrobel A."/>
            <person name="Rasinkangas P."/>
            <person name="Parkhill J."/>
            <person name="Rea M.C."/>
            <person name="O'Sullivan O."/>
            <person name="Ritari J."/>
            <person name="Douillard F.P."/>
            <person name="Paul Ross R."/>
            <person name="Yang R."/>
            <person name="Briner A.E."/>
            <person name="Felis G.E."/>
            <person name="de Vos W.M."/>
            <person name="Barrangou R."/>
            <person name="Klaenhammer T.R."/>
            <person name="Caufield P.W."/>
            <person name="Cui Y."/>
            <person name="Zhang H."/>
            <person name="O'Toole P.W."/>
        </authorList>
    </citation>
    <scope>NUCLEOTIDE SEQUENCE [LARGE SCALE GENOMIC DNA]</scope>
    <source>
        <strain evidence="2 3">DSM 12744</strain>
    </source>
</reference>